<dbReference type="PROSITE" id="PS51257">
    <property type="entry name" value="PROKAR_LIPOPROTEIN"/>
    <property type="match status" value="1"/>
</dbReference>
<evidence type="ECO:0008006" key="4">
    <source>
        <dbReference type="Google" id="ProtNLM"/>
    </source>
</evidence>
<dbReference type="OrthoDB" id="9800053at2"/>
<proteinExistence type="predicted"/>
<feature type="transmembrane region" description="Helical" evidence="1">
    <location>
        <begin position="79"/>
        <end position="108"/>
    </location>
</feature>
<sequence>MLKKLLPKNNFLLAFNSSLIIFTLGIIFGCVFLSSVTDTTSAKESMNELEKLIKGSFNLPHTLLGLALFILGKNLLASALAVVGGLLTLGIVPVLTLFFNGIVVGYAIKPVLYLHGTGYLMASLLPHGIIELPAFFLSASVGMYLGVEQALKFIRNRPPTYSVKDAAKFFTYIIFPVLLAAAFIEVFITPLFMIFLT</sequence>
<dbReference type="PANTHER" id="PTHR35337:SF1">
    <property type="entry name" value="SLR1478 PROTEIN"/>
    <property type="match status" value="1"/>
</dbReference>
<dbReference type="HOGENOM" id="CLU_099320_0_0_9"/>
<name>C8VX37_DESAS</name>
<evidence type="ECO:0000313" key="2">
    <source>
        <dbReference type="EMBL" id="ACV62613.1"/>
    </source>
</evidence>
<accession>C8VX37</accession>
<feature type="transmembrane region" description="Helical" evidence="1">
    <location>
        <begin position="169"/>
        <end position="196"/>
    </location>
</feature>
<dbReference type="PANTHER" id="PTHR35337">
    <property type="entry name" value="SLR1478 PROTEIN"/>
    <property type="match status" value="1"/>
</dbReference>
<reference evidence="2 3" key="1">
    <citation type="journal article" date="2009" name="Stand. Genomic Sci.">
        <title>Complete genome sequence of Desulfotomaculum acetoxidans type strain (5575).</title>
        <authorList>
            <person name="Spring S."/>
            <person name="Lapidus A."/>
            <person name="Schroder M."/>
            <person name="Gleim D."/>
            <person name="Sims D."/>
            <person name="Meincke L."/>
            <person name="Glavina Del Rio T."/>
            <person name="Tice H."/>
            <person name="Copeland A."/>
            <person name="Cheng J.F."/>
            <person name="Lucas S."/>
            <person name="Chen F."/>
            <person name="Nolan M."/>
            <person name="Bruce D."/>
            <person name="Goodwin L."/>
            <person name="Pitluck S."/>
            <person name="Ivanova N."/>
            <person name="Mavromatis K."/>
            <person name="Mikhailova N."/>
            <person name="Pati A."/>
            <person name="Chen A."/>
            <person name="Palaniappan K."/>
            <person name="Land M."/>
            <person name="Hauser L."/>
            <person name="Chang Y.J."/>
            <person name="Jeffries C.D."/>
            <person name="Chain P."/>
            <person name="Saunders E."/>
            <person name="Brettin T."/>
            <person name="Detter J.C."/>
            <person name="Goker M."/>
            <person name="Bristow J."/>
            <person name="Eisen J.A."/>
            <person name="Markowitz V."/>
            <person name="Hugenholtz P."/>
            <person name="Kyrpides N.C."/>
            <person name="Klenk H.P."/>
            <person name="Han C."/>
        </authorList>
    </citation>
    <scope>NUCLEOTIDE SEQUENCE [LARGE SCALE GENOMIC DNA]</scope>
    <source>
        <strain evidence="3">ATCC 49208 / DSM 771 / VKM B-1644</strain>
    </source>
</reference>
<feature type="transmembrane region" description="Helical" evidence="1">
    <location>
        <begin position="128"/>
        <end position="148"/>
    </location>
</feature>
<dbReference type="InterPro" id="IPR002798">
    <property type="entry name" value="SpoIIM-like"/>
</dbReference>
<dbReference type="Pfam" id="PF01944">
    <property type="entry name" value="SpoIIM"/>
    <property type="match status" value="1"/>
</dbReference>
<keyword evidence="3" id="KW-1185">Reference proteome</keyword>
<dbReference type="STRING" id="485916.Dtox_1756"/>
<organism evidence="2 3">
    <name type="scientific">Desulfofarcimen acetoxidans (strain ATCC 49208 / DSM 771 / KCTC 5769 / VKM B-1644 / 5575)</name>
    <name type="common">Desulfotomaculum acetoxidans</name>
    <dbReference type="NCBI Taxonomy" id="485916"/>
    <lineage>
        <taxon>Bacteria</taxon>
        <taxon>Bacillati</taxon>
        <taxon>Bacillota</taxon>
        <taxon>Clostridia</taxon>
        <taxon>Eubacteriales</taxon>
        <taxon>Peptococcaceae</taxon>
        <taxon>Desulfofarcimen</taxon>
    </lineage>
</organism>
<dbReference type="AlphaFoldDB" id="C8VX37"/>
<keyword evidence="1" id="KW-0812">Transmembrane</keyword>
<protein>
    <recommendedName>
        <fullName evidence="4">Stage II sporulation protein M</fullName>
    </recommendedName>
</protein>
<evidence type="ECO:0000256" key="1">
    <source>
        <dbReference type="SAM" id="Phobius"/>
    </source>
</evidence>
<feature type="transmembrane region" description="Helical" evidence="1">
    <location>
        <begin position="12"/>
        <end position="35"/>
    </location>
</feature>
<keyword evidence="1" id="KW-1133">Transmembrane helix</keyword>
<dbReference type="RefSeq" id="WP_015757324.1">
    <property type="nucleotide sequence ID" value="NC_013216.1"/>
</dbReference>
<gene>
    <name evidence="2" type="ordered locus">Dtox_1756</name>
</gene>
<keyword evidence="1" id="KW-0472">Membrane</keyword>
<evidence type="ECO:0000313" key="3">
    <source>
        <dbReference type="Proteomes" id="UP000002217"/>
    </source>
</evidence>
<dbReference type="Proteomes" id="UP000002217">
    <property type="component" value="Chromosome"/>
</dbReference>
<dbReference type="KEGG" id="dae:Dtox_1756"/>
<dbReference type="EMBL" id="CP001720">
    <property type="protein sequence ID" value="ACV62613.1"/>
    <property type="molecule type" value="Genomic_DNA"/>
</dbReference>
<dbReference type="eggNOG" id="COG1300">
    <property type="taxonomic scope" value="Bacteria"/>
</dbReference>